<dbReference type="GeneID" id="108625655"/>
<dbReference type="InterPro" id="IPR023798">
    <property type="entry name" value="Ribosomal_uS7_dom"/>
</dbReference>
<protein>
    <submittedName>
        <fullName evidence="7">28S ribosomal protein S7, mitochondrial</fullName>
    </submittedName>
</protein>
<organism evidence="6 7">
    <name type="scientific">Ceratina calcarata</name>
    <dbReference type="NCBI Taxonomy" id="156304"/>
    <lineage>
        <taxon>Eukaryota</taxon>
        <taxon>Metazoa</taxon>
        <taxon>Ecdysozoa</taxon>
        <taxon>Arthropoda</taxon>
        <taxon>Hexapoda</taxon>
        <taxon>Insecta</taxon>
        <taxon>Pterygota</taxon>
        <taxon>Neoptera</taxon>
        <taxon>Endopterygota</taxon>
        <taxon>Hymenoptera</taxon>
        <taxon>Apocrita</taxon>
        <taxon>Aculeata</taxon>
        <taxon>Apoidea</taxon>
        <taxon>Anthophila</taxon>
        <taxon>Apidae</taxon>
        <taxon>Ceratina</taxon>
        <taxon>Zadontomerus</taxon>
    </lineage>
</organism>
<evidence type="ECO:0000313" key="6">
    <source>
        <dbReference type="Proteomes" id="UP000694925"/>
    </source>
</evidence>
<dbReference type="InterPro" id="IPR000235">
    <property type="entry name" value="Ribosomal_uS7"/>
</dbReference>
<dbReference type="GO" id="GO:0003723">
    <property type="term" value="F:RNA binding"/>
    <property type="evidence" value="ECO:0007669"/>
    <property type="project" value="InterPro"/>
</dbReference>
<dbReference type="InterPro" id="IPR020606">
    <property type="entry name" value="Ribosomal_uS7_CS"/>
</dbReference>
<dbReference type="PANTHER" id="PTHR11205">
    <property type="entry name" value="RIBOSOMAL PROTEIN S7"/>
    <property type="match status" value="1"/>
</dbReference>
<evidence type="ECO:0000313" key="7">
    <source>
        <dbReference type="RefSeq" id="XP_017881360.1"/>
    </source>
</evidence>
<evidence type="ECO:0000259" key="5">
    <source>
        <dbReference type="Pfam" id="PF00177"/>
    </source>
</evidence>
<dbReference type="Proteomes" id="UP000694925">
    <property type="component" value="Unplaced"/>
</dbReference>
<evidence type="ECO:0000256" key="4">
    <source>
        <dbReference type="RuleBase" id="RU003619"/>
    </source>
</evidence>
<keyword evidence="2 4" id="KW-0689">Ribosomal protein</keyword>
<dbReference type="PROSITE" id="PS00052">
    <property type="entry name" value="RIBOSOMAL_S7"/>
    <property type="match status" value="1"/>
</dbReference>
<dbReference type="GO" id="GO:0006412">
    <property type="term" value="P:translation"/>
    <property type="evidence" value="ECO:0007669"/>
    <property type="project" value="InterPro"/>
</dbReference>
<evidence type="ECO:0000256" key="3">
    <source>
        <dbReference type="ARBA" id="ARBA00023274"/>
    </source>
</evidence>
<dbReference type="Pfam" id="PF00177">
    <property type="entry name" value="Ribosomal_S7"/>
    <property type="match status" value="1"/>
</dbReference>
<evidence type="ECO:0000256" key="1">
    <source>
        <dbReference type="ARBA" id="ARBA00007151"/>
    </source>
</evidence>
<dbReference type="InterPro" id="IPR036823">
    <property type="entry name" value="Ribosomal_uS7_dom_sf"/>
</dbReference>
<dbReference type="PIRSF" id="PIRSF002122">
    <property type="entry name" value="RPS7p_RPS7a_RPS5e_RPS7o"/>
    <property type="match status" value="1"/>
</dbReference>
<dbReference type="SUPFAM" id="SSF47973">
    <property type="entry name" value="Ribosomal protein S7"/>
    <property type="match status" value="1"/>
</dbReference>
<dbReference type="GO" id="GO:0003735">
    <property type="term" value="F:structural constituent of ribosome"/>
    <property type="evidence" value="ECO:0007669"/>
    <property type="project" value="InterPro"/>
</dbReference>
<sequence>MIVRKTFNSLILPSLRCNSAGTVQFYSVFPKNYMPPVFKKDELEQIYEEEKNEELAHVPIRPATNTDTCSEFHDPLVKKFTNCLMRWGKKELTRKIMDRTFENIKIAQLQKYYSVPPMDRNEIILDPKEILHRAVDNCTPVLELTKIMRGGIPYQVPVPMRDVRARHLAITWIIKSAKEKGNAEKLYDTLPKELIDAARNEGKAIRKKQEMHKQCEANRAYAHYRWL</sequence>
<dbReference type="RefSeq" id="XP_017881360.1">
    <property type="nucleotide sequence ID" value="XM_018025871.2"/>
</dbReference>
<dbReference type="GO" id="GO:0005840">
    <property type="term" value="C:ribosome"/>
    <property type="evidence" value="ECO:0007669"/>
    <property type="project" value="UniProtKB-KW"/>
</dbReference>
<dbReference type="CDD" id="cd14870">
    <property type="entry name" value="uS7_Mitochondria_Mammalian"/>
    <property type="match status" value="1"/>
</dbReference>
<dbReference type="KEGG" id="ccal:108625655"/>
<accession>A0AAJ7J0U9</accession>
<reference evidence="7" key="1">
    <citation type="submission" date="2025-08" db="UniProtKB">
        <authorList>
            <consortium name="RefSeq"/>
        </authorList>
    </citation>
    <scope>IDENTIFICATION</scope>
    <source>
        <tissue evidence="7">Whole body</tissue>
    </source>
</reference>
<keyword evidence="6" id="KW-1185">Reference proteome</keyword>
<gene>
    <name evidence="7" type="primary">LOC108625655</name>
</gene>
<dbReference type="Gene3D" id="1.10.455.10">
    <property type="entry name" value="Ribosomal protein S7 domain"/>
    <property type="match status" value="1"/>
</dbReference>
<name>A0AAJ7J0U9_9HYME</name>
<dbReference type="AlphaFoldDB" id="A0AAJ7J0U9"/>
<evidence type="ECO:0000256" key="2">
    <source>
        <dbReference type="ARBA" id="ARBA00022980"/>
    </source>
</evidence>
<proteinExistence type="inferred from homology"/>
<feature type="domain" description="Small ribosomal subunit protein uS7" evidence="5">
    <location>
        <begin position="66"/>
        <end position="219"/>
    </location>
</feature>
<dbReference type="GO" id="GO:1990904">
    <property type="term" value="C:ribonucleoprotein complex"/>
    <property type="evidence" value="ECO:0007669"/>
    <property type="project" value="UniProtKB-KW"/>
</dbReference>
<dbReference type="CTD" id="51081"/>
<keyword evidence="3 4" id="KW-0687">Ribonucleoprotein</keyword>
<comment type="similarity">
    <text evidence="1 4">Belongs to the universal ribosomal protein uS7 family.</text>
</comment>